<organism evidence="4 5">
    <name type="scientific">Gammaproteobacteria bacterium LSUCC0057</name>
    <dbReference type="NCBI Taxonomy" id="2559237"/>
    <lineage>
        <taxon>Bacteria</taxon>
        <taxon>Pseudomonadati</taxon>
        <taxon>Pseudomonadota</taxon>
        <taxon>Gammaproteobacteria</taxon>
        <taxon>Cellvibrionales</taxon>
        <taxon>Porticoccaceae</taxon>
        <taxon>SAR92 clade</taxon>
    </lineage>
</organism>
<dbReference type="GO" id="GO:0004309">
    <property type="term" value="F:exopolyphosphatase activity"/>
    <property type="evidence" value="ECO:0007669"/>
    <property type="project" value="TreeGrafter"/>
</dbReference>
<dbReference type="Pfam" id="PF21447">
    <property type="entry name" value="Ppx-GppA_III"/>
    <property type="match status" value="1"/>
</dbReference>
<gene>
    <name evidence="4" type="ORF">E3W66_09505</name>
</gene>
<dbReference type="AlphaFoldDB" id="A0A4Y8UEH4"/>
<accession>A0A4Y8UEH4</accession>
<evidence type="ECO:0000256" key="1">
    <source>
        <dbReference type="ARBA" id="ARBA00022801"/>
    </source>
</evidence>
<dbReference type="PANTHER" id="PTHR30005">
    <property type="entry name" value="EXOPOLYPHOSPHATASE"/>
    <property type="match status" value="1"/>
</dbReference>
<dbReference type="Proteomes" id="UP000298133">
    <property type="component" value="Unassembled WGS sequence"/>
</dbReference>
<dbReference type="Gene3D" id="3.30.420.150">
    <property type="entry name" value="Exopolyphosphatase. Domain 2"/>
    <property type="match status" value="1"/>
</dbReference>
<dbReference type="InterPro" id="IPR030673">
    <property type="entry name" value="PyroPPase_GppA_Ppx"/>
</dbReference>
<name>A0A4Y8UEH4_9GAMM</name>
<feature type="domain" description="Ppx/GppA phosphatase C-terminal" evidence="3">
    <location>
        <begin position="312"/>
        <end position="484"/>
    </location>
</feature>
<dbReference type="PANTHER" id="PTHR30005:SF14">
    <property type="entry name" value="EXOPOLYPHOSPHATASE"/>
    <property type="match status" value="1"/>
</dbReference>
<dbReference type="PIRSF" id="PIRSF001267">
    <property type="entry name" value="Pyrophosphatase_GppA_Ppx"/>
    <property type="match status" value="1"/>
</dbReference>
<reference evidence="4 5" key="1">
    <citation type="submission" date="2019-03" db="EMBL/GenBank/DDBJ databases">
        <title>Draft genome of Gammaproteobacteria bacterium LSUCC0057, a member of the SAR92 clade.</title>
        <authorList>
            <person name="Lanclos V.C."/>
            <person name="Doiron C."/>
            <person name="Henson M.W."/>
            <person name="Thrash J.C."/>
        </authorList>
    </citation>
    <scope>NUCLEOTIDE SEQUENCE [LARGE SCALE GENOMIC DNA]</scope>
    <source>
        <strain evidence="4 5">LSUCC0057</strain>
    </source>
</reference>
<dbReference type="InterPro" id="IPR043129">
    <property type="entry name" value="ATPase_NBD"/>
</dbReference>
<dbReference type="InterPro" id="IPR048950">
    <property type="entry name" value="Ppx_GppA_C"/>
</dbReference>
<dbReference type="GO" id="GO:0006798">
    <property type="term" value="P:polyphosphate catabolic process"/>
    <property type="evidence" value="ECO:0007669"/>
    <property type="project" value="TreeGrafter"/>
</dbReference>
<keyword evidence="5" id="KW-1185">Reference proteome</keyword>
<sequence>MLATPLSGDATEVAAVDIGSNSIHLIVARQINGTLQPLIAEKQMVRLAAGLKRGKLNAAAIDRGLHALHALEPVLAGLPAERVRIIATHALRAAKNRDEFIAAAREVLPYPIEVVSGDEEARLIYQGVAHTTPADGRRLIIDIGGGSTEFVIGEQFQPLQLSSLSMGSESYRRKYFKHGDITAQQLAKATEAASVELAKMERRFCATGWQHALGTSGSIKVLLRFAALCEDNFQQQLTTATMATLRKVLLAAQHIDNLSGIDSDRQAQLPAAFAILDAAFNVLGIESLQLNEAALREGVLYELCDQLDERDIRKRTIDSLCLRYSTDSNQSQRVARTIAQLLPQLQLPKKTHREYALYLNWAAALHEVGLDISHRKLQEHGRYIIANAELPGFSRDQQQILATLVGMQRKSFYRHQLPKLTLLSRPALLQMVLIMRLAVVLNTRRLDRELPPITLSFDTTATQLSFADQWLDSHPLLAADLEREIAYWRGCGLKLKLLR</sequence>
<dbReference type="SUPFAM" id="SSF53067">
    <property type="entry name" value="Actin-like ATPase domain"/>
    <property type="match status" value="2"/>
</dbReference>
<dbReference type="OrthoDB" id="9793035at2"/>
<dbReference type="InterPro" id="IPR003695">
    <property type="entry name" value="Ppx_GppA_N"/>
</dbReference>
<dbReference type="SUPFAM" id="SSF109604">
    <property type="entry name" value="HD-domain/PDEase-like"/>
    <property type="match status" value="1"/>
</dbReference>
<dbReference type="EMBL" id="SPIA01000004">
    <property type="protein sequence ID" value="TFH67246.1"/>
    <property type="molecule type" value="Genomic_DNA"/>
</dbReference>
<evidence type="ECO:0000313" key="5">
    <source>
        <dbReference type="Proteomes" id="UP000298133"/>
    </source>
</evidence>
<dbReference type="InterPro" id="IPR050273">
    <property type="entry name" value="GppA/Ppx_hydrolase"/>
</dbReference>
<dbReference type="Gene3D" id="1.10.3210.10">
    <property type="entry name" value="Hypothetical protein af1432"/>
    <property type="match status" value="1"/>
</dbReference>
<dbReference type="Pfam" id="PF02541">
    <property type="entry name" value="Ppx-GppA"/>
    <property type="match status" value="1"/>
</dbReference>
<evidence type="ECO:0000313" key="4">
    <source>
        <dbReference type="EMBL" id="TFH67246.1"/>
    </source>
</evidence>
<evidence type="ECO:0000259" key="2">
    <source>
        <dbReference type="Pfam" id="PF02541"/>
    </source>
</evidence>
<dbReference type="Gene3D" id="3.30.420.40">
    <property type="match status" value="1"/>
</dbReference>
<evidence type="ECO:0000259" key="3">
    <source>
        <dbReference type="Pfam" id="PF21447"/>
    </source>
</evidence>
<protein>
    <submittedName>
        <fullName evidence="4">Exopolyphosphatase</fullName>
    </submittedName>
</protein>
<comment type="caution">
    <text evidence="4">The sequence shown here is derived from an EMBL/GenBank/DDBJ whole genome shotgun (WGS) entry which is preliminary data.</text>
</comment>
<proteinExistence type="predicted"/>
<feature type="domain" description="Ppx/GppA phosphatase N-terminal" evidence="2">
    <location>
        <begin position="26"/>
        <end position="305"/>
    </location>
</feature>
<keyword evidence="1" id="KW-0378">Hydrolase</keyword>
<dbReference type="CDD" id="cd24053">
    <property type="entry name" value="ASKHA_NBD_EcPPX-GppA-like"/>
    <property type="match status" value="1"/>
</dbReference>